<proteinExistence type="predicted"/>
<organism evidence="1 2">
    <name type="scientific">Austropuccinia psidii MF-1</name>
    <dbReference type="NCBI Taxonomy" id="1389203"/>
    <lineage>
        <taxon>Eukaryota</taxon>
        <taxon>Fungi</taxon>
        <taxon>Dikarya</taxon>
        <taxon>Basidiomycota</taxon>
        <taxon>Pucciniomycotina</taxon>
        <taxon>Pucciniomycetes</taxon>
        <taxon>Pucciniales</taxon>
        <taxon>Sphaerophragmiaceae</taxon>
        <taxon>Austropuccinia</taxon>
    </lineage>
</organism>
<gene>
    <name evidence="1" type="ORF">O181_115733</name>
</gene>
<dbReference type="AlphaFoldDB" id="A0A9Q3PVU3"/>
<name>A0A9Q3PVU3_9BASI</name>
<evidence type="ECO:0000313" key="1">
    <source>
        <dbReference type="EMBL" id="MBW0576018.1"/>
    </source>
</evidence>
<comment type="caution">
    <text evidence="1">The sequence shown here is derived from an EMBL/GenBank/DDBJ whole genome shotgun (WGS) entry which is preliminary data.</text>
</comment>
<dbReference type="Proteomes" id="UP000765509">
    <property type="component" value="Unassembled WGS sequence"/>
</dbReference>
<keyword evidence="2" id="KW-1185">Reference proteome</keyword>
<sequence length="168" mass="19456">MNNWCEGILHHHFRYWWGFNSTPLQRSTMQEDESDSPEYDSDLNEDEMEIYDCDSSSKLNKKNIGYLSEDTKQKLKKRIQDVVVPKDVSHIPLNIGEKAVGRLKASQWLALSGIYIPLVALNVFWDWDDPDNIFLINTGSLICCTKIVGKSSITKNDSIQFEEGYRKY</sequence>
<reference evidence="1" key="1">
    <citation type="submission" date="2021-03" db="EMBL/GenBank/DDBJ databases">
        <title>Draft genome sequence of rust myrtle Austropuccinia psidii MF-1, a brazilian biotype.</title>
        <authorList>
            <person name="Quecine M.C."/>
            <person name="Pachon D.M.R."/>
            <person name="Bonatelli M.L."/>
            <person name="Correr F.H."/>
            <person name="Franceschini L.M."/>
            <person name="Leite T.F."/>
            <person name="Margarido G.R.A."/>
            <person name="Almeida C.A."/>
            <person name="Ferrarezi J.A."/>
            <person name="Labate C.A."/>
        </authorList>
    </citation>
    <scope>NUCLEOTIDE SEQUENCE</scope>
    <source>
        <strain evidence="1">MF-1</strain>
    </source>
</reference>
<accession>A0A9Q3PVU3</accession>
<protein>
    <submittedName>
        <fullName evidence="1">Uncharacterized protein</fullName>
    </submittedName>
</protein>
<dbReference type="EMBL" id="AVOT02097486">
    <property type="protein sequence ID" value="MBW0576018.1"/>
    <property type="molecule type" value="Genomic_DNA"/>
</dbReference>
<dbReference type="OrthoDB" id="2506519at2759"/>
<evidence type="ECO:0000313" key="2">
    <source>
        <dbReference type="Proteomes" id="UP000765509"/>
    </source>
</evidence>